<dbReference type="PROSITE" id="PS50931">
    <property type="entry name" value="HTH_LYSR"/>
    <property type="match status" value="1"/>
</dbReference>
<evidence type="ECO:0000256" key="2">
    <source>
        <dbReference type="ARBA" id="ARBA00023015"/>
    </source>
</evidence>
<dbReference type="InterPro" id="IPR036390">
    <property type="entry name" value="WH_DNA-bd_sf"/>
</dbReference>
<keyword evidence="4" id="KW-0804">Transcription</keyword>
<name>A0AAE9Z807_9GAMM</name>
<dbReference type="PANTHER" id="PTHR30126:SF88">
    <property type="entry name" value="TRANSCRIPTIONAL REGULATOR-RELATED"/>
    <property type="match status" value="1"/>
</dbReference>
<keyword evidence="3" id="KW-0238">DNA-binding</keyword>
<protein>
    <submittedName>
        <fullName evidence="6">LysR family transcriptional regulator</fullName>
    </submittedName>
</protein>
<sequence length="299" mass="33633">MFRAKSTLEQWRILQSVVDYGGYAKAAEKLNKSQSSLNHAVAKLQNQLGITLLEVKGRKAYLTSAGETMLRRSRQIMQDVQALESLAQTLDKGWEPEIIVATEILYPKSHLYQVLNDFLPQSRGSRLKIREEVISGSLEAVKSKSADIVVTNLVPQGYLPNTLCTVGMIAVCAADNQSIARQPMKQEELANNLQLVISETGTTKNELGWLKAEQRWTVDNFHEAILILKTGIGFCWVPTEMATPLIDSGELREITITDYHRREVAMHLVLPDRDNAGPGTLLLEKLFYYHHELLSKEED</sequence>
<dbReference type="Gene3D" id="3.40.190.290">
    <property type="match status" value="1"/>
</dbReference>
<accession>A0AAE9Z807</accession>
<dbReference type="GO" id="GO:0000976">
    <property type="term" value="F:transcription cis-regulatory region binding"/>
    <property type="evidence" value="ECO:0007669"/>
    <property type="project" value="TreeGrafter"/>
</dbReference>
<evidence type="ECO:0000313" key="7">
    <source>
        <dbReference type="Proteomes" id="UP000032352"/>
    </source>
</evidence>
<dbReference type="PANTHER" id="PTHR30126">
    <property type="entry name" value="HTH-TYPE TRANSCRIPTIONAL REGULATOR"/>
    <property type="match status" value="1"/>
</dbReference>
<proteinExistence type="inferred from homology"/>
<dbReference type="Pfam" id="PF00126">
    <property type="entry name" value="HTH_1"/>
    <property type="match status" value="1"/>
</dbReference>
<dbReference type="SUPFAM" id="SSF46785">
    <property type="entry name" value="Winged helix' DNA-binding domain"/>
    <property type="match status" value="1"/>
</dbReference>
<dbReference type="SUPFAM" id="SSF53850">
    <property type="entry name" value="Periplasmic binding protein-like II"/>
    <property type="match status" value="1"/>
</dbReference>
<keyword evidence="2" id="KW-0805">Transcription regulation</keyword>
<dbReference type="InterPro" id="IPR036388">
    <property type="entry name" value="WH-like_DNA-bd_sf"/>
</dbReference>
<evidence type="ECO:0000256" key="1">
    <source>
        <dbReference type="ARBA" id="ARBA00009437"/>
    </source>
</evidence>
<dbReference type="Proteomes" id="UP000032352">
    <property type="component" value="Chromosome"/>
</dbReference>
<dbReference type="InterPro" id="IPR005119">
    <property type="entry name" value="LysR_subst-bd"/>
</dbReference>
<comment type="similarity">
    <text evidence="1">Belongs to the LysR transcriptional regulatory family.</text>
</comment>
<dbReference type="Pfam" id="PF03466">
    <property type="entry name" value="LysR_substrate"/>
    <property type="match status" value="1"/>
</dbReference>
<feature type="domain" description="HTH lysR-type" evidence="5">
    <location>
        <begin position="7"/>
        <end position="63"/>
    </location>
</feature>
<dbReference type="EMBL" id="CP059733">
    <property type="protein sequence ID" value="WDE08208.1"/>
    <property type="molecule type" value="Genomic_DNA"/>
</dbReference>
<evidence type="ECO:0000256" key="4">
    <source>
        <dbReference type="ARBA" id="ARBA00023163"/>
    </source>
</evidence>
<dbReference type="InterPro" id="IPR000847">
    <property type="entry name" value="LysR_HTH_N"/>
</dbReference>
<evidence type="ECO:0000256" key="3">
    <source>
        <dbReference type="ARBA" id="ARBA00023125"/>
    </source>
</evidence>
<dbReference type="Gene3D" id="1.10.10.10">
    <property type="entry name" value="Winged helix-like DNA-binding domain superfamily/Winged helix DNA-binding domain"/>
    <property type="match status" value="1"/>
</dbReference>
<reference evidence="6 7" key="2">
    <citation type="journal article" date="2022" name="Mar. Drugs">
        <title>Bioassay-Guided Fractionation Leads to the Detection of Cholic Acid Generated by the Rare Thalassomonas sp.</title>
        <authorList>
            <person name="Pheiffer F."/>
            <person name="Schneider Y.K."/>
            <person name="Hansen E.H."/>
            <person name="Andersen J.H."/>
            <person name="Isaksson J."/>
            <person name="Busche T."/>
            <person name="R C."/>
            <person name="Kalinowski J."/>
            <person name="Zyl L.V."/>
            <person name="Trindade M."/>
        </authorList>
    </citation>
    <scope>NUCLEOTIDE SEQUENCE [LARGE SCALE GENOMIC DNA]</scope>
    <source>
        <strain evidence="6 7">XOM25</strain>
    </source>
</reference>
<evidence type="ECO:0000313" key="6">
    <source>
        <dbReference type="EMBL" id="WDE08208.1"/>
    </source>
</evidence>
<reference evidence="6 7" key="1">
    <citation type="journal article" date="2015" name="Genome Announc.">
        <title>Draft Genome Sequences of Marine Isolates of Thalassomonas viridans and Thalassomonas actiniarum.</title>
        <authorList>
            <person name="Olonade I."/>
            <person name="van Zyl L.J."/>
            <person name="Trindade M."/>
        </authorList>
    </citation>
    <scope>NUCLEOTIDE SEQUENCE [LARGE SCALE GENOMIC DNA]</scope>
    <source>
        <strain evidence="6 7">XOM25</strain>
    </source>
</reference>
<gene>
    <name evidence="6" type="ORF">SG34_010200</name>
</gene>
<dbReference type="AlphaFoldDB" id="A0AAE9Z807"/>
<dbReference type="KEGG" id="tvd:SG34_010200"/>
<organism evidence="6 7">
    <name type="scientific">Thalassomonas viridans</name>
    <dbReference type="NCBI Taxonomy" id="137584"/>
    <lineage>
        <taxon>Bacteria</taxon>
        <taxon>Pseudomonadati</taxon>
        <taxon>Pseudomonadota</taxon>
        <taxon>Gammaproteobacteria</taxon>
        <taxon>Alteromonadales</taxon>
        <taxon>Colwelliaceae</taxon>
        <taxon>Thalassomonas</taxon>
    </lineage>
</organism>
<evidence type="ECO:0000259" key="5">
    <source>
        <dbReference type="PROSITE" id="PS50931"/>
    </source>
</evidence>
<keyword evidence="7" id="KW-1185">Reference proteome</keyword>
<dbReference type="GO" id="GO:0003700">
    <property type="term" value="F:DNA-binding transcription factor activity"/>
    <property type="evidence" value="ECO:0007669"/>
    <property type="project" value="InterPro"/>
</dbReference>